<dbReference type="AlphaFoldDB" id="A0A7S4KUA7"/>
<protein>
    <submittedName>
        <fullName evidence="2">Uncharacterized protein</fullName>
    </submittedName>
</protein>
<sequence>MSAFPELLGFKEINKDVTPEEAAAFIEQMQKNACDATSEEKKDLLEKMADSLRNHDNPNPGIKVESKEGESSSKRIVFGDDDDDEMEEEKKEEEGEEEKDESSSEEEDSDSD</sequence>
<dbReference type="EMBL" id="HBKR01017408">
    <property type="protein sequence ID" value="CAE2305788.1"/>
    <property type="molecule type" value="Transcribed_RNA"/>
</dbReference>
<accession>A0A7S4KUA7</accession>
<evidence type="ECO:0000313" key="2">
    <source>
        <dbReference type="EMBL" id="CAE2305788.1"/>
    </source>
</evidence>
<feature type="compositionally biased region" description="Basic and acidic residues" evidence="1">
    <location>
        <begin position="64"/>
        <end position="73"/>
    </location>
</feature>
<proteinExistence type="predicted"/>
<reference evidence="2" key="1">
    <citation type="submission" date="2021-01" db="EMBL/GenBank/DDBJ databases">
        <authorList>
            <person name="Corre E."/>
            <person name="Pelletier E."/>
            <person name="Niang G."/>
            <person name="Scheremetjew M."/>
            <person name="Finn R."/>
            <person name="Kale V."/>
            <person name="Holt S."/>
            <person name="Cochrane G."/>
            <person name="Meng A."/>
            <person name="Brown T."/>
            <person name="Cohen L."/>
        </authorList>
    </citation>
    <scope>NUCLEOTIDE SEQUENCE</scope>
    <source>
        <strain evidence="2">SoJaBio B1-5/56/2</strain>
    </source>
</reference>
<feature type="region of interest" description="Disordered" evidence="1">
    <location>
        <begin position="35"/>
        <end position="112"/>
    </location>
</feature>
<organism evidence="2">
    <name type="scientific">Paramoeba aestuarina</name>
    <dbReference type="NCBI Taxonomy" id="180227"/>
    <lineage>
        <taxon>Eukaryota</taxon>
        <taxon>Amoebozoa</taxon>
        <taxon>Discosea</taxon>
        <taxon>Flabellinia</taxon>
        <taxon>Dactylopodida</taxon>
        <taxon>Paramoebidae</taxon>
        <taxon>Paramoeba</taxon>
    </lineage>
</organism>
<feature type="compositionally biased region" description="Acidic residues" evidence="1">
    <location>
        <begin position="94"/>
        <end position="112"/>
    </location>
</feature>
<evidence type="ECO:0000256" key="1">
    <source>
        <dbReference type="SAM" id="MobiDB-lite"/>
    </source>
</evidence>
<name>A0A7S4KUA7_9EUKA</name>
<feature type="compositionally biased region" description="Basic and acidic residues" evidence="1">
    <location>
        <begin position="38"/>
        <end position="56"/>
    </location>
</feature>
<gene>
    <name evidence="2" type="ORF">NAES01612_LOCUS11496</name>
</gene>